<dbReference type="Proteomes" id="UP000250028">
    <property type="component" value="Unassembled WGS sequence"/>
</dbReference>
<gene>
    <name evidence="1" type="ORF">SAMN04489750_3917</name>
</gene>
<dbReference type="AlphaFoldDB" id="A0A2Y9BQ10"/>
<protein>
    <submittedName>
        <fullName evidence="1">Uncharacterized protein</fullName>
    </submittedName>
</protein>
<reference evidence="2" key="1">
    <citation type="submission" date="2016-10" db="EMBL/GenBank/DDBJ databases">
        <authorList>
            <person name="Varghese N."/>
            <person name="Submissions S."/>
        </authorList>
    </citation>
    <scope>NUCLEOTIDE SEQUENCE [LARGE SCALE GENOMIC DNA]</scope>
    <source>
        <strain evidence="2">DSM 22951</strain>
    </source>
</reference>
<accession>A0A2Y9BQ10</accession>
<sequence length="73" mass="7891">MSVVAAQAIPPMETRSVDVSAWHRLTVRAVGCELPWTAESARVIVQVLNLCVSPATVLVWGGFYDPVDLQPGE</sequence>
<evidence type="ECO:0000313" key="2">
    <source>
        <dbReference type="Proteomes" id="UP000250028"/>
    </source>
</evidence>
<name>A0A2Y9BQ10_9MICO</name>
<evidence type="ECO:0000313" key="1">
    <source>
        <dbReference type="EMBL" id="SSA59102.1"/>
    </source>
</evidence>
<organism evidence="1 2">
    <name type="scientific">Branchiibius hedensis</name>
    <dbReference type="NCBI Taxonomy" id="672460"/>
    <lineage>
        <taxon>Bacteria</taxon>
        <taxon>Bacillati</taxon>
        <taxon>Actinomycetota</taxon>
        <taxon>Actinomycetes</taxon>
        <taxon>Micrococcales</taxon>
        <taxon>Dermacoccaceae</taxon>
        <taxon>Branchiibius</taxon>
    </lineage>
</organism>
<proteinExistence type="predicted"/>
<dbReference type="EMBL" id="UESZ01000003">
    <property type="protein sequence ID" value="SSA59102.1"/>
    <property type="molecule type" value="Genomic_DNA"/>
</dbReference>
<keyword evidence="2" id="KW-1185">Reference proteome</keyword>